<keyword evidence="8 9" id="KW-0119">Carbohydrate metabolism</keyword>
<evidence type="ECO:0000256" key="7">
    <source>
        <dbReference type="ARBA" id="ARBA00022958"/>
    </source>
</evidence>
<evidence type="ECO:0000256" key="9">
    <source>
        <dbReference type="HAMAP-Rule" id="MF_01987"/>
    </source>
</evidence>
<feature type="domain" description="Carbohydrate kinase PfkB" evidence="10">
    <location>
        <begin position="2"/>
        <end position="299"/>
    </location>
</feature>
<organism evidence="11 12">
    <name type="scientific">Microvirga splendida</name>
    <dbReference type="NCBI Taxonomy" id="2795727"/>
    <lineage>
        <taxon>Bacteria</taxon>
        <taxon>Pseudomonadati</taxon>
        <taxon>Pseudomonadota</taxon>
        <taxon>Alphaproteobacteria</taxon>
        <taxon>Hyphomicrobiales</taxon>
        <taxon>Methylobacteriaceae</taxon>
        <taxon>Microvirga</taxon>
    </lineage>
</organism>
<keyword evidence="6 9" id="KW-0460">Magnesium</keyword>
<comment type="similarity">
    <text evidence="9">Belongs to the carbohydrate kinase PfkB family. Ribokinase subfamily.</text>
</comment>
<evidence type="ECO:0000256" key="6">
    <source>
        <dbReference type="ARBA" id="ARBA00022842"/>
    </source>
</evidence>
<comment type="pathway">
    <text evidence="9">Carbohydrate metabolism; D-ribose degradation; D-ribose 5-phosphate from beta-D-ribopyranose: step 2/2.</text>
</comment>
<comment type="cofactor">
    <cofactor evidence="9">
        <name>Mg(2+)</name>
        <dbReference type="ChEBI" id="CHEBI:18420"/>
    </cofactor>
    <text evidence="9">Requires a divalent cation, most likely magnesium in vivo, as an electrophilic catalyst to aid phosphoryl group transfer. It is the chelate of the metal and the nucleotide that is the actual substrate.</text>
</comment>
<comment type="caution">
    <text evidence="11">The sequence shown here is derived from an EMBL/GenBank/DDBJ whole genome shotgun (WGS) entry which is preliminary data.</text>
</comment>
<dbReference type="EMBL" id="JAELXT010000004">
    <property type="protein sequence ID" value="MBJ6125081.1"/>
    <property type="molecule type" value="Genomic_DNA"/>
</dbReference>
<keyword evidence="2 9" id="KW-0479">Metal-binding</keyword>
<feature type="binding site" evidence="9">
    <location>
        <position position="291"/>
    </location>
    <ligand>
        <name>K(+)</name>
        <dbReference type="ChEBI" id="CHEBI:29103"/>
    </ligand>
</feature>
<comment type="function">
    <text evidence="9">Catalyzes the phosphorylation of ribose at O-5 in a reaction requiring ATP and magnesium. The resulting D-ribose-5-phosphate can then be used either for sythesis of nucleotides, histidine, and tryptophan, or as a component of the pentose phosphate pathway.</text>
</comment>
<reference evidence="12" key="1">
    <citation type="submission" date="2020-12" db="EMBL/GenBank/DDBJ databases">
        <title>Hymenobacter sp.</title>
        <authorList>
            <person name="Kim M.K."/>
        </authorList>
    </citation>
    <scope>NUCLEOTIDE SEQUENCE [LARGE SCALE GENOMIC DNA]</scope>
    <source>
        <strain evidence="12">BT325</strain>
    </source>
</reference>
<dbReference type="PRINTS" id="PR00990">
    <property type="entry name" value="RIBOKINASE"/>
</dbReference>
<dbReference type="HAMAP" id="MF_01987">
    <property type="entry name" value="Ribokinase"/>
    <property type="match status" value="1"/>
</dbReference>
<evidence type="ECO:0000259" key="10">
    <source>
        <dbReference type="Pfam" id="PF00294"/>
    </source>
</evidence>
<comment type="activity regulation">
    <text evidence="9">Activated by a monovalent cation that binds near, but not in, the active site. The most likely occupant of the site in vivo is potassium. Ion binding induces a conformational change that may alter substrate affinity.</text>
</comment>
<evidence type="ECO:0000313" key="12">
    <source>
        <dbReference type="Proteomes" id="UP000620670"/>
    </source>
</evidence>
<dbReference type="Pfam" id="PF00294">
    <property type="entry name" value="PfkB"/>
    <property type="match status" value="1"/>
</dbReference>
<gene>
    <name evidence="9" type="primary">rbsK</name>
    <name evidence="11" type="ORF">JAO75_06630</name>
</gene>
<evidence type="ECO:0000313" key="11">
    <source>
        <dbReference type="EMBL" id="MBJ6125081.1"/>
    </source>
</evidence>
<keyword evidence="1 9" id="KW-0808">Transferase</keyword>
<feature type="binding site" evidence="9">
    <location>
        <begin position="37"/>
        <end position="41"/>
    </location>
    <ligand>
        <name>substrate</name>
    </ligand>
</feature>
<evidence type="ECO:0000256" key="8">
    <source>
        <dbReference type="ARBA" id="ARBA00023277"/>
    </source>
</evidence>
<dbReference type="PANTHER" id="PTHR10584:SF166">
    <property type="entry name" value="RIBOKINASE"/>
    <property type="match status" value="1"/>
</dbReference>
<dbReference type="Proteomes" id="UP000620670">
    <property type="component" value="Unassembled WGS sequence"/>
</dbReference>
<dbReference type="PANTHER" id="PTHR10584">
    <property type="entry name" value="SUGAR KINASE"/>
    <property type="match status" value="1"/>
</dbReference>
<evidence type="ECO:0000256" key="2">
    <source>
        <dbReference type="ARBA" id="ARBA00022723"/>
    </source>
</evidence>
<keyword evidence="7 9" id="KW-0630">Potassium</keyword>
<comment type="subunit">
    <text evidence="9">Homodimer.</text>
</comment>
<comment type="subcellular location">
    <subcellularLocation>
        <location evidence="9">Cytoplasm</location>
    </subcellularLocation>
</comment>
<dbReference type="Gene3D" id="3.40.1190.20">
    <property type="match status" value="1"/>
</dbReference>
<keyword evidence="3 9" id="KW-0547">Nucleotide-binding</keyword>
<feature type="binding site" evidence="9">
    <location>
        <position position="188"/>
    </location>
    <ligand>
        <name>ATP</name>
        <dbReference type="ChEBI" id="CHEBI:30616"/>
    </ligand>
</feature>
<comment type="caution">
    <text evidence="9">Lacks conserved residue(s) required for the propagation of feature annotation.</text>
</comment>
<dbReference type="InterPro" id="IPR011877">
    <property type="entry name" value="Ribokinase"/>
</dbReference>
<dbReference type="InterPro" id="IPR011611">
    <property type="entry name" value="PfkB_dom"/>
</dbReference>
<dbReference type="CDD" id="cd01174">
    <property type="entry name" value="ribokinase"/>
    <property type="match status" value="1"/>
</dbReference>
<dbReference type="SUPFAM" id="SSF53613">
    <property type="entry name" value="Ribokinase-like"/>
    <property type="match status" value="1"/>
</dbReference>
<feature type="binding site" evidence="9">
    <location>
        <position position="252"/>
    </location>
    <ligand>
        <name>K(+)</name>
        <dbReference type="ChEBI" id="CHEBI:29103"/>
    </ligand>
</feature>
<feature type="active site" description="Proton acceptor" evidence="9">
    <location>
        <position position="258"/>
    </location>
</feature>
<feature type="binding site" evidence="9">
    <location>
        <position position="288"/>
    </location>
    <ligand>
        <name>K(+)</name>
        <dbReference type="ChEBI" id="CHEBI:29103"/>
    </ligand>
</feature>
<keyword evidence="5 9" id="KW-0067">ATP-binding</keyword>
<dbReference type="InterPro" id="IPR029056">
    <property type="entry name" value="Ribokinase-like"/>
</dbReference>
<dbReference type="EC" id="2.7.1.15" evidence="9"/>
<evidence type="ECO:0000256" key="1">
    <source>
        <dbReference type="ARBA" id="ARBA00022679"/>
    </source>
</evidence>
<evidence type="ECO:0000256" key="3">
    <source>
        <dbReference type="ARBA" id="ARBA00022741"/>
    </source>
</evidence>
<dbReference type="RefSeq" id="WP_199047711.1">
    <property type="nucleotide sequence ID" value="NZ_JAELXT010000004.1"/>
</dbReference>
<proteinExistence type="inferred from homology"/>
<feature type="binding site" evidence="9">
    <location>
        <begin position="257"/>
        <end position="258"/>
    </location>
    <ligand>
        <name>ATP</name>
        <dbReference type="ChEBI" id="CHEBI:30616"/>
    </ligand>
</feature>
<feature type="binding site" evidence="9">
    <location>
        <position position="139"/>
    </location>
    <ligand>
        <name>substrate</name>
    </ligand>
</feature>
<accession>A0ABS0XYE2</accession>
<feature type="binding site" evidence="9">
    <location>
        <begin position="9"/>
        <end position="11"/>
    </location>
    <ligand>
        <name>substrate</name>
    </ligand>
</feature>
<keyword evidence="4 9" id="KW-0418">Kinase</keyword>
<keyword evidence="12" id="KW-1185">Reference proteome</keyword>
<comment type="catalytic activity">
    <reaction evidence="9">
        <text>D-ribose + ATP = D-ribose 5-phosphate + ADP + H(+)</text>
        <dbReference type="Rhea" id="RHEA:13697"/>
        <dbReference type="ChEBI" id="CHEBI:15378"/>
        <dbReference type="ChEBI" id="CHEBI:30616"/>
        <dbReference type="ChEBI" id="CHEBI:47013"/>
        <dbReference type="ChEBI" id="CHEBI:78346"/>
        <dbReference type="ChEBI" id="CHEBI:456216"/>
        <dbReference type="EC" id="2.7.1.15"/>
    </reaction>
</comment>
<feature type="binding site" evidence="9">
    <location>
        <position position="258"/>
    </location>
    <ligand>
        <name>substrate</name>
    </ligand>
</feature>
<evidence type="ECO:0000256" key="5">
    <source>
        <dbReference type="ARBA" id="ARBA00022840"/>
    </source>
</evidence>
<feature type="binding site" evidence="9">
    <location>
        <position position="254"/>
    </location>
    <ligand>
        <name>K(+)</name>
        <dbReference type="ChEBI" id="CHEBI:29103"/>
    </ligand>
</feature>
<feature type="binding site" evidence="9">
    <location>
        <begin position="225"/>
        <end position="230"/>
    </location>
    <ligand>
        <name>ATP</name>
        <dbReference type="ChEBI" id="CHEBI:30616"/>
    </ligand>
</feature>
<sequence length="311" mass="32005">MIVVFGSINMDLVARVPRIARPGETVLSRRADSFFGGKGANQAVAAARIGQGGPERVAMVGAVGNDPFGMACLKNLEDNGIDVQAVRITDEPTGCAFITVDETGENAITVASGANMALRSMDLPDSLLSKASVLVLQMEVPLADSLDVAARARRAGVKVVWNFAPPPAVKERAGMAELLEATDVLVVNEHEALAIAGIVGERMGDDYLKAAAVLAQDFGSTCIVTAGAQGAYAVSRDGTQVHAAARPIIPVDTTGAGDTFVGVLANGIAEGLEITPAVERACAAASLSCLTPGAQAGMPRREALEHYLAQA</sequence>
<keyword evidence="9" id="KW-0963">Cytoplasm</keyword>
<protein>
    <recommendedName>
        <fullName evidence="9">Ribokinase</fullName>
        <shortName evidence="9">RK</shortName>
        <ecNumber evidence="9">2.7.1.15</ecNumber>
    </recommendedName>
</protein>
<dbReference type="InterPro" id="IPR002139">
    <property type="entry name" value="Ribo/fructo_kinase"/>
</dbReference>
<name>A0ABS0XYE2_9HYPH</name>
<feature type="binding site" evidence="9">
    <location>
        <position position="293"/>
    </location>
    <ligand>
        <name>K(+)</name>
        <dbReference type="ChEBI" id="CHEBI:29103"/>
    </ligand>
</feature>
<evidence type="ECO:0000256" key="4">
    <source>
        <dbReference type="ARBA" id="ARBA00022777"/>
    </source>
</evidence>